<dbReference type="AlphaFoldDB" id="A0A7C5HG64"/>
<gene>
    <name evidence="2" type="ORF">ENL19_01865</name>
</gene>
<dbReference type="SUPFAM" id="SSF48452">
    <property type="entry name" value="TPR-like"/>
    <property type="match status" value="1"/>
</dbReference>
<protein>
    <recommendedName>
        <fullName evidence="1">SPOR domain-containing protein</fullName>
    </recommendedName>
</protein>
<dbReference type="PROSITE" id="PS51724">
    <property type="entry name" value="SPOR"/>
    <property type="match status" value="1"/>
</dbReference>
<dbReference type="EMBL" id="DRTB01000137">
    <property type="protein sequence ID" value="HHE04793.1"/>
    <property type="molecule type" value="Genomic_DNA"/>
</dbReference>
<feature type="domain" description="SPOR" evidence="1">
    <location>
        <begin position="122"/>
        <end position="197"/>
    </location>
</feature>
<dbReference type="SUPFAM" id="SSF110997">
    <property type="entry name" value="Sporulation related repeat"/>
    <property type="match status" value="1"/>
</dbReference>
<reference evidence="2" key="1">
    <citation type="journal article" date="2020" name="mSystems">
        <title>Genome- and Community-Level Interaction Insights into Carbon Utilization and Element Cycling Functions of Hydrothermarchaeota in Hydrothermal Sediment.</title>
        <authorList>
            <person name="Zhou Z."/>
            <person name="Liu Y."/>
            <person name="Xu W."/>
            <person name="Pan J."/>
            <person name="Luo Z.H."/>
            <person name="Li M."/>
        </authorList>
    </citation>
    <scope>NUCLEOTIDE SEQUENCE [LARGE SCALE GENOMIC DNA]</scope>
    <source>
        <strain evidence="2">HyVt-74</strain>
    </source>
</reference>
<dbReference type="Proteomes" id="UP000886110">
    <property type="component" value="Unassembled WGS sequence"/>
</dbReference>
<accession>A0A7C5HG64</accession>
<evidence type="ECO:0000313" key="2">
    <source>
        <dbReference type="EMBL" id="HHE04793.1"/>
    </source>
</evidence>
<organism evidence="2">
    <name type="scientific">candidate division WOR-3 bacterium</name>
    <dbReference type="NCBI Taxonomy" id="2052148"/>
    <lineage>
        <taxon>Bacteria</taxon>
        <taxon>Bacteria division WOR-3</taxon>
    </lineage>
</organism>
<evidence type="ECO:0000259" key="1">
    <source>
        <dbReference type="PROSITE" id="PS51724"/>
    </source>
</evidence>
<name>A0A7C5HG64_UNCW3</name>
<dbReference type="InterPro" id="IPR036680">
    <property type="entry name" value="SPOR-like_sf"/>
</dbReference>
<proteinExistence type="predicted"/>
<dbReference type="Pfam" id="PF05036">
    <property type="entry name" value="SPOR"/>
    <property type="match status" value="1"/>
</dbReference>
<dbReference type="Gene3D" id="1.25.40.10">
    <property type="entry name" value="Tetratricopeptide repeat domain"/>
    <property type="match status" value="1"/>
</dbReference>
<comment type="caution">
    <text evidence="2">The sequence shown here is derived from an EMBL/GenBank/DDBJ whole genome shotgun (WGS) entry which is preliminary data.</text>
</comment>
<dbReference type="InterPro" id="IPR011990">
    <property type="entry name" value="TPR-like_helical_dom_sf"/>
</dbReference>
<dbReference type="InterPro" id="IPR007730">
    <property type="entry name" value="SPOR-like_dom"/>
</dbReference>
<sequence>MFIIFLILSETSVKSISSPEAESLYALATNMENPLKAMEIYRKLVVHYPDLAYADSSMFRIGMFYYIMNDYSQALKSFKIIEKKGKDSPLFKKVRFWIGVCYSLLGDSVKAAKYKKGEEPKKEGEGCFAVQVGAFRVKTWANNLMQRLKLAGFEPFQMKSKSGLMKVMVGRFKNREDAVLALDALNARGFEGFILNLCHH</sequence>
<dbReference type="GO" id="GO:0042834">
    <property type="term" value="F:peptidoglycan binding"/>
    <property type="evidence" value="ECO:0007669"/>
    <property type="project" value="InterPro"/>
</dbReference>
<dbReference type="Gene3D" id="3.30.70.1070">
    <property type="entry name" value="Sporulation related repeat"/>
    <property type="match status" value="1"/>
</dbReference>